<dbReference type="Gene3D" id="3.30.70.1900">
    <property type="match status" value="1"/>
</dbReference>
<dbReference type="AlphaFoldDB" id="A0A2M7T6R5"/>
<comment type="caution">
    <text evidence="2">The sequence shown here is derived from an EMBL/GenBank/DDBJ whole genome shotgun (WGS) entry which is preliminary data.</text>
</comment>
<gene>
    <name evidence="2" type="ORF">COY37_08220</name>
</gene>
<dbReference type="InterPro" id="IPR019267">
    <property type="entry name" value="CRISPR-assoc_Cas6_C"/>
</dbReference>
<dbReference type="Pfam" id="PF10040">
    <property type="entry name" value="CRISPR_Cas6"/>
    <property type="match status" value="1"/>
</dbReference>
<dbReference type="EMBL" id="PFNG01000195">
    <property type="protein sequence ID" value="PIZ36583.1"/>
    <property type="molecule type" value="Genomic_DNA"/>
</dbReference>
<feature type="domain" description="CRISPR-associated protein Cas6 C-terminal" evidence="1">
    <location>
        <begin position="192"/>
        <end position="314"/>
    </location>
</feature>
<organism evidence="2 3">
    <name type="scientific">Candidatus Aquicultor secundus</name>
    <dbReference type="NCBI Taxonomy" id="1973895"/>
    <lineage>
        <taxon>Bacteria</taxon>
        <taxon>Bacillati</taxon>
        <taxon>Actinomycetota</taxon>
        <taxon>Candidatus Aquicultoria</taxon>
        <taxon>Candidatus Aquicultorales</taxon>
        <taxon>Candidatus Aquicultoraceae</taxon>
        <taxon>Candidatus Aquicultor</taxon>
    </lineage>
</organism>
<protein>
    <recommendedName>
        <fullName evidence="1">CRISPR-associated protein Cas6 C-terminal domain-containing protein</fullName>
    </recommendedName>
</protein>
<dbReference type="Proteomes" id="UP000230956">
    <property type="component" value="Unassembled WGS sequence"/>
</dbReference>
<dbReference type="RefSeq" id="WP_286677393.1">
    <property type="nucleotide sequence ID" value="NZ_MNXI01000002.1"/>
</dbReference>
<sequence>MLSEFKAAKFRFTIVAREEMVLPAFKGSMLRGGFGHVFKKACCVSKQGDCASCLIKTSCPYAYVFEPSPPDSARHFSSNENLPRPYVFEPPLDDQKHFNVGDVLRFNLVLIGKAIDYLPYFIFALKELGEIGIGREWAKYRLSLVEAIDVFTDEGTPIFDERDGSLSDDKKIINASTYLDGMNRLPEDKVLVNFLSPTRIKFDKRWLFDEIPFVGLIQSLTTRLNNLNTYFCGGAWNNELRTLRDWATCVGILSTDIRKHSVARYSSRQEKKDSLSGVIGQVLYAGDLKTFYPILMLGQVVHVGKGCVFGCGRYEVN</sequence>
<name>A0A2M7T6R5_9ACTN</name>
<evidence type="ECO:0000313" key="3">
    <source>
        <dbReference type="Proteomes" id="UP000230956"/>
    </source>
</evidence>
<proteinExistence type="predicted"/>
<reference evidence="3" key="1">
    <citation type="submission" date="2017-09" db="EMBL/GenBank/DDBJ databases">
        <title>Depth-based differentiation of microbial function through sediment-hosted aquifers and enrichment of novel symbionts in the deep terrestrial subsurface.</title>
        <authorList>
            <person name="Probst A.J."/>
            <person name="Ladd B."/>
            <person name="Jarett J.K."/>
            <person name="Geller-Mcgrath D.E."/>
            <person name="Sieber C.M.K."/>
            <person name="Emerson J.B."/>
            <person name="Anantharaman K."/>
            <person name="Thomas B.C."/>
            <person name="Malmstrom R."/>
            <person name="Stieglmeier M."/>
            <person name="Klingl A."/>
            <person name="Woyke T."/>
            <person name="Ryan C.M."/>
            <person name="Banfield J.F."/>
        </authorList>
    </citation>
    <scope>NUCLEOTIDE SEQUENCE [LARGE SCALE GENOMIC DNA]</scope>
</reference>
<accession>A0A2M7T6R5</accession>
<evidence type="ECO:0000313" key="2">
    <source>
        <dbReference type="EMBL" id="PIZ36583.1"/>
    </source>
</evidence>
<evidence type="ECO:0000259" key="1">
    <source>
        <dbReference type="Pfam" id="PF10040"/>
    </source>
</evidence>